<feature type="domain" description="Peptidase S26" evidence="10">
    <location>
        <begin position="77"/>
        <end position="279"/>
    </location>
</feature>
<evidence type="ECO:0000256" key="9">
    <source>
        <dbReference type="SAM" id="MobiDB-lite"/>
    </source>
</evidence>
<evidence type="ECO:0000256" key="3">
    <source>
        <dbReference type="ARBA" id="ARBA00009370"/>
    </source>
</evidence>
<feature type="active site" evidence="7">
    <location>
        <position position="170"/>
    </location>
</feature>
<keyword evidence="8" id="KW-1133">Transmembrane helix</keyword>
<evidence type="ECO:0000256" key="8">
    <source>
        <dbReference type="RuleBase" id="RU362042"/>
    </source>
</evidence>
<gene>
    <name evidence="11" type="primary">lepB</name>
    <name evidence="11" type="ORF">D8Y23_08160</name>
</gene>
<comment type="similarity">
    <text evidence="3 8">Belongs to the peptidase S26 family.</text>
</comment>
<feature type="transmembrane region" description="Helical" evidence="8">
    <location>
        <begin position="74"/>
        <end position="95"/>
    </location>
</feature>
<dbReference type="AlphaFoldDB" id="A0A443JF94"/>
<name>A0A443JF94_9MICO</name>
<dbReference type="EC" id="3.4.21.89" evidence="4 8"/>
<proteinExistence type="inferred from homology"/>
<dbReference type="GO" id="GO:0009003">
    <property type="term" value="F:signal peptidase activity"/>
    <property type="evidence" value="ECO:0007669"/>
    <property type="project" value="UniProtKB-EC"/>
</dbReference>
<dbReference type="OrthoDB" id="9815782at2"/>
<evidence type="ECO:0000256" key="1">
    <source>
        <dbReference type="ARBA" id="ARBA00000677"/>
    </source>
</evidence>
<evidence type="ECO:0000256" key="4">
    <source>
        <dbReference type="ARBA" id="ARBA00013208"/>
    </source>
</evidence>
<keyword evidence="6 8" id="KW-0378">Hydrolase</keyword>
<evidence type="ECO:0000256" key="6">
    <source>
        <dbReference type="ARBA" id="ARBA00022801"/>
    </source>
</evidence>
<dbReference type="InterPro" id="IPR036286">
    <property type="entry name" value="LexA/Signal_pep-like_sf"/>
</dbReference>
<evidence type="ECO:0000256" key="7">
    <source>
        <dbReference type="PIRSR" id="PIRSR600223-1"/>
    </source>
</evidence>
<evidence type="ECO:0000256" key="5">
    <source>
        <dbReference type="ARBA" id="ARBA00022670"/>
    </source>
</evidence>
<accession>A0A443JF94</accession>
<protein>
    <recommendedName>
        <fullName evidence="4 8">Signal peptidase I</fullName>
        <ecNumber evidence="4 8">3.4.21.89</ecNumber>
    </recommendedName>
</protein>
<dbReference type="PANTHER" id="PTHR43390">
    <property type="entry name" value="SIGNAL PEPTIDASE I"/>
    <property type="match status" value="1"/>
</dbReference>
<dbReference type="GO" id="GO:0005886">
    <property type="term" value="C:plasma membrane"/>
    <property type="evidence" value="ECO:0007669"/>
    <property type="project" value="UniProtKB-SubCell"/>
</dbReference>
<dbReference type="PANTHER" id="PTHR43390:SF1">
    <property type="entry name" value="CHLOROPLAST PROCESSING PEPTIDASE"/>
    <property type="match status" value="1"/>
</dbReference>
<dbReference type="GO" id="GO:0006465">
    <property type="term" value="P:signal peptide processing"/>
    <property type="evidence" value="ECO:0007669"/>
    <property type="project" value="InterPro"/>
</dbReference>
<dbReference type="InterPro" id="IPR019756">
    <property type="entry name" value="Pept_S26A_signal_pept_1_Ser-AS"/>
</dbReference>
<dbReference type="Gene3D" id="2.10.109.10">
    <property type="entry name" value="Umud Fragment, subunit A"/>
    <property type="match status" value="1"/>
</dbReference>
<dbReference type="GO" id="GO:0004252">
    <property type="term" value="F:serine-type endopeptidase activity"/>
    <property type="evidence" value="ECO:0007669"/>
    <property type="project" value="InterPro"/>
</dbReference>
<evidence type="ECO:0000259" key="10">
    <source>
        <dbReference type="Pfam" id="PF10502"/>
    </source>
</evidence>
<feature type="active site" evidence="7">
    <location>
        <position position="101"/>
    </location>
</feature>
<reference evidence="11 12" key="1">
    <citation type="journal article" date="2018" name="Front. Microbiol.">
        <title>Novel Insights Into Bacterial Dimethylsulfoniopropionate Catabolism in the East China Sea.</title>
        <authorList>
            <person name="Liu J."/>
            <person name="Liu J."/>
            <person name="Zhang S.H."/>
            <person name="Liang J."/>
            <person name="Lin H."/>
            <person name="Song D."/>
            <person name="Yang G.P."/>
            <person name="Todd J.D."/>
            <person name="Zhang X.H."/>
        </authorList>
    </citation>
    <scope>NUCLEOTIDE SEQUENCE [LARGE SCALE GENOMIC DNA]</scope>
    <source>
        <strain evidence="11 12">ZYFD042</strain>
    </source>
</reference>
<dbReference type="CDD" id="cd06530">
    <property type="entry name" value="S26_SPase_I"/>
    <property type="match status" value="1"/>
</dbReference>
<feature type="compositionally biased region" description="Basic residues" evidence="9">
    <location>
        <begin position="9"/>
        <end position="32"/>
    </location>
</feature>
<keyword evidence="5 8" id="KW-0645">Protease</keyword>
<evidence type="ECO:0000313" key="12">
    <source>
        <dbReference type="Proteomes" id="UP000285970"/>
    </source>
</evidence>
<dbReference type="Pfam" id="PF10502">
    <property type="entry name" value="Peptidase_S26"/>
    <property type="match status" value="1"/>
</dbReference>
<comment type="catalytic activity">
    <reaction evidence="1 8">
        <text>Cleavage of hydrophobic, N-terminal signal or leader sequences from secreted and periplasmic proteins.</text>
        <dbReference type="EC" id="3.4.21.89"/>
    </reaction>
</comment>
<dbReference type="PRINTS" id="PR00727">
    <property type="entry name" value="LEADERPTASE"/>
</dbReference>
<dbReference type="InterPro" id="IPR019758">
    <property type="entry name" value="Pept_S26A_signal_pept_1_CS"/>
</dbReference>
<dbReference type="SUPFAM" id="SSF51306">
    <property type="entry name" value="LexA/Signal peptidase"/>
    <property type="match status" value="1"/>
</dbReference>
<evidence type="ECO:0000256" key="2">
    <source>
        <dbReference type="ARBA" id="ARBA00004401"/>
    </source>
</evidence>
<dbReference type="PROSITE" id="PS00761">
    <property type="entry name" value="SPASE_I_3"/>
    <property type="match status" value="1"/>
</dbReference>
<feature type="region of interest" description="Disordered" evidence="9">
    <location>
        <begin position="1"/>
        <end position="58"/>
    </location>
</feature>
<feature type="compositionally biased region" description="Low complexity" evidence="9">
    <location>
        <begin position="49"/>
        <end position="58"/>
    </location>
</feature>
<comment type="caution">
    <text evidence="11">The sequence shown here is derived from an EMBL/GenBank/DDBJ whole genome shotgun (WGS) entry which is preliminary data.</text>
</comment>
<evidence type="ECO:0000313" key="11">
    <source>
        <dbReference type="EMBL" id="RWR19177.1"/>
    </source>
</evidence>
<keyword evidence="8" id="KW-0812">Transmembrane</keyword>
<keyword evidence="8" id="KW-0472">Membrane</keyword>
<dbReference type="Proteomes" id="UP000285970">
    <property type="component" value="Unassembled WGS sequence"/>
</dbReference>
<dbReference type="InterPro" id="IPR019533">
    <property type="entry name" value="Peptidase_S26"/>
</dbReference>
<dbReference type="NCBIfam" id="TIGR02227">
    <property type="entry name" value="sigpep_I_bact"/>
    <property type="match status" value="1"/>
</dbReference>
<dbReference type="PROSITE" id="PS00501">
    <property type="entry name" value="SPASE_I_1"/>
    <property type="match status" value="1"/>
</dbReference>
<comment type="subcellular location">
    <subcellularLocation>
        <location evidence="2">Cell membrane</location>
        <topology evidence="2">Single-pass type II membrane protein</topology>
    </subcellularLocation>
    <subcellularLocation>
        <location evidence="8">Membrane</location>
        <topology evidence="8">Single-pass type II membrane protein</topology>
    </subcellularLocation>
</comment>
<dbReference type="EMBL" id="RBZY01000024">
    <property type="protein sequence ID" value="RWR19177.1"/>
    <property type="molecule type" value="Genomic_DNA"/>
</dbReference>
<sequence>MPGLGEVPRRRHGHGDHGCRGRGVRHPGTRVRPRTDRADHRRTPRPRAPLDAMSAPAAEAARRTRWQRVRRSPLTHLALAIVVLALVQGFVIKAFQVPSESMAPTLETGDRIVASRIAYTASAPGQGDVAVFARPDTWGPRPDRGALRTAIGWVGDIVGFGPSNQDALVKRIIGGPGSTVRCCSDQGQVEVDGVVLTEEYVVNDLPFTPGVNDCSTTPASARCFGPVVVPDDSYLVLGDNRANSADSVVACRGVASPSPSCARFVSRSDVIGKVVATIWPIDRARVSADGD</sequence>
<organism evidence="11 12">
    <name type="scientific">Microbacterium enclense</name>
    <dbReference type="NCBI Taxonomy" id="993073"/>
    <lineage>
        <taxon>Bacteria</taxon>
        <taxon>Bacillati</taxon>
        <taxon>Actinomycetota</taxon>
        <taxon>Actinomycetes</taxon>
        <taxon>Micrococcales</taxon>
        <taxon>Microbacteriaceae</taxon>
        <taxon>Microbacterium</taxon>
    </lineage>
</organism>
<dbReference type="InterPro" id="IPR000223">
    <property type="entry name" value="Pept_S26A_signal_pept_1"/>
</dbReference>